<evidence type="ECO:0000256" key="1">
    <source>
        <dbReference type="ARBA" id="ARBA00022737"/>
    </source>
</evidence>
<evidence type="ECO:0000313" key="5">
    <source>
        <dbReference type="Proteomes" id="UP001295423"/>
    </source>
</evidence>
<dbReference type="AlphaFoldDB" id="A0AAD2JNK3"/>
<proteinExistence type="predicted"/>
<dbReference type="Proteomes" id="UP001295423">
    <property type="component" value="Unassembled WGS sequence"/>
</dbReference>
<dbReference type="Pfam" id="PF13812">
    <property type="entry name" value="PPR_3"/>
    <property type="match status" value="1"/>
</dbReference>
<feature type="signal peptide" evidence="2">
    <location>
        <begin position="1"/>
        <end position="18"/>
    </location>
</feature>
<evidence type="ECO:0000256" key="2">
    <source>
        <dbReference type="SAM" id="SignalP"/>
    </source>
</evidence>
<sequence>MKYLQPCMLAFLAASAQGFTNPSSSVISASSSLNSNVYGLPARRATSVAMETSSADLQQFNVVLDKLAEQCSDTKKPVISKAAECEEIWKTQIIENGEVLPDTISFNTVLKAWNRCCSTLSECQRLKLTVPTDFKCSVNVFTPLDAARHATSLLLEQKDPPVDLASYNIIIDTWAKSRAPEAPEAAERVLKLMLDNDNVEADTFSYNGVLDAWANSGREDGIDKIVQIYHHMEGLQKQGKDIQPTIRTVNAILNAYAKVVSSYSRVSHAQNRRTDKIEDYSEAAFDLFDKTKKKADEIGDSAWLPDVMTYTILMDICSKCGTYKATQKAEELLKELKEKFAKTKQNNLKPNFRTYTALLTAWSRTRSDESPTRVEELLDEMKSNPAAQPNARTYTSAIQCWGKSQDSQKAKRVLKLLLDMKNSQKSDARPTIMTYNAAIDACAKCVGSREEQTEALKISFAILKSAEADDAVEVNSMTYSMVLHAVTKLLPAGPECSQVASALFEKAKKNGFVDQSVMRNVRSCVGPQKMETICEGYATSSGHYDFDSFPNSWKRNTR</sequence>
<accession>A0AAD2JNK3</accession>
<dbReference type="Pfam" id="PF17177">
    <property type="entry name" value="PPR_long"/>
    <property type="match status" value="1"/>
</dbReference>
<evidence type="ECO:0000259" key="3">
    <source>
        <dbReference type="Pfam" id="PF17177"/>
    </source>
</evidence>
<dbReference type="PANTHER" id="PTHR47942:SF63">
    <property type="entry name" value="PENTATRICOPEPTIDE REPEAT-CONTAINING PROTEIN"/>
    <property type="match status" value="1"/>
</dbReference>
<comment type="caution">
    <text evidence="4">The sequence shown here is derived from an EMBL/GenBank/DDBJ whole genome shotgun (WGS) entry which is preliminary data.</text>
</comment>
<evidence type="ECO:0000313" key="4">
    <source>
        <dbReference type="EMBL" id="CAJ1967027.1"/>
    </source>
</evidence>
<dbReference type="EMBL" id="CAKOGP040002313">
    <property type="protein sequence ID" value="CAJ1967027.1"/>
    <property type="molecule type" value="Genomic_DNA"/>
</dbReference>
<dbReference type="InterPro" id="IPR033443">
    <property type="entry name" value="PROP1-like_PPR_dom"/>
</dbReference>
<protein>
    <recommendedName>
        <fullName evidence="3">PROP1-like PPR domain-containing protein</fullName>
    </recommendedName>
</protein>
<name>A0AAD2JNK3_9STRA</name>
<keyword evidence="1" id="KW-0677">Repeat</keyword>
<dbReference type="Gene3D" id="1.25.40.10">
    <property type="entry name" value="Tetratricopeptide repeat domain"/>
    <property type="match status" value="3"/>
</dbReference>
<keyword evidence="2" id="KW-0732">Signal</keyword>
<gene>
    <name evidence="4" type="ORF">CYCCA115_LOCUS22575</name>
</gene>
<dbReference type="InterPro" id="IPR011990">
    <property type="entry name" value="TPR-like_helical_dom_sf"/>
</dbReference>
<feature type="chain" id="PRO_5042142705" description="PROP1-like PPR domain-containing protein" evidence="2">
    <location>
        <begin position="19"/>
        <end position="558"/>
    </location>
</feature>
<keyword evidence="5" id="KW-1185">Reference proteome</keyword>
<organism evidence="4 5">
    <name type="scientific">Cylindrotheca closterium</name>
    <dbReference type="NCBI Taxonomy" id="2856"/>
    <lineage>
        <taxon>Eukaryota</taxon>
        <taxon>Sar</taxon>
        <taxon>Stramenopiles</taxon>
        <taxon>Ochrophyta</taxon>
        <taxon>Bacillariophyta</taxon>
        <taxon>Bacillariophyceae</taxon>
        <taxon>Bacillariophycidae</taxon>
        <taxon>Bacillariales</taxon>
        <taxon>Bacillariaceae</taxon>
        <taxon>Cylindrotheca</taxon>
    </lineage>
</organism>
<reference evidence="4" key="1">
    <citation type="submission" date="2023-08" db="EMBL/GenBank/DDBJ databases">
        <authorList>
            <person name="Audoor S."/>
            <person name="Bilcke G."/>
        </authorList>
    </citation>
    <scope>NUCLEOTIDE SEQUENCE</scope>
</reference>
<dbReference type="InterPro" id="IPR002885">
    <property type="entry name" value="PPR_rpt"/>
</dbReference>
<dbReference type="PANTHER" id="PTHR47942">
    <property type="entry name" value="TETRATRICOPEPTIDE REPEAT (TPR)-LIKE SUPERFAMILY PROTEIN-RELATED"/>
    <property type="match status" value="1"/>
</dbReference>
<dbReference type="InterPro" id="IPR051222">
    <property type="entry name" value="PPR/CCM1_RNA-binding"/>
</dbReference>
<feature type="domain" description="PROP1-like PPR" evidence="3">
    <location>
        <begin position="283"/>
        <end position="413"/>
    </location>
</feature>